<dbReference type="Proteomes" id="UP001163223">
    <property type="component" value="Chromosome"/>
</dbReference>
<reference evidence="1" key="1">
    <citation type="submission" date="2022-11" db="EMBL/GenBank/DDBJ databases">
        <title>beta-Carotene-producing bacterium, Jeongeuplla avenae sp. nov., alleviates the salt stress of Arabidopsis seedlings.</title>
        <authorList>
            <person name="Jiang L."/>
            <person name="Lee J."/>
        </authorList>
    </citation>
    <scope>NUCLEOTIDE SEQUENCE</scope>
    <source>
        <strain evidence="1">DY_R2A_6</strain>
    </source>
</reference>
<keyword evidence="2" id="KW-1185">Reference proteome</keyword>
<organism evidence="1 2">
    <name type="scientific">Antarcticirhabdus aurantiaca</name>
    <dbReference type="NCBI Taxonomy" id="2606717"/>
    <lineage>
        <taxon>Bacteria</taxon>
        <taxon>Pseudomonadati</taxon>
        <taxon>Pseudomonadota</taxon>
        <taxon>Alphaproteobacteria</taxon>
        <taxon>Hyphomicrobiales</taxon>
        <taxon>Aurantimonadaceae</taxon>
        <taxon>Antarcticirhabdus</taxon>
    </lineage>
</organism>
<accession>A0ACD4NNW1</accession>
<dbReference type="EMBL" id="CP113520">
    <property type="protein sequence ID" value="WAJ28381.1"/>
    <property type="molecule type" value="Genomic_DNA"/>
</dbReference>
<evidence type="ECO:0000313" key="1">
    <source>
        <dbReference type="EMBL" id="WAJ28381.1"/>
    </source>
</evidence>
<gene>
    <name evidence="1" type="ORF">OXU80_26825</name>
</gene>
<evidence type="ECO:0000313" key="2">
    <source>
        <dbReference type="Proteomes" id="UP001163223"/>
    </source>
</evidence>
<name>A0ACD4NNW1_9HYPH</name>
<protein>
    <submittedName>
        <fullName evidence="1">Cupin domain-containing protein</fullName>
    </submittedName>
</protein>
<sequence>MKIRRVVVARDETGKSAVVSDGHSPREQVLKHTPGFVSSPLWLTSGTPDLSLPIEETMAGEGSVLAGPGGACFMVVTFPPDSVMAGPDFDPVLAGPEHARAAPGIAETFERDAPGMHRTPTLDFATVVRGEIVLELDDGAMVTLRQGDTVVQQGTRHAWRNLGAEPATLSFVMLGAQGT</sequence>
<proteinExistence type="predicted"/>